<comment type="caution">
    <text evidence="4">The sequence shown here is derived from an EMBL/GenBank/DDBJ whole genome shotgun (WGS) entry which is preliminary data.</text>
</comment>
<gene>
    <name evidence="4" type="primary">fbp_6</name>
    <name evidence="4" type="ORF">SDC9_25492</name>
</gene>
<dbReference type="HAMAP" id="MF_01854">
    <property type="entry name" value="FBPase_class3"/>
    <property type="match status" value="1"/>
</dbReference>
<dbReference type="GO" id="GO:0042132">
    <property type="term" value="F:fructose 1,6-bisphosphate 1-phosphatase activity"/>
    <property type="evidence" value="ECO:0007669"/>
    <property type="project" value="UniProtKB-EC"/>
</dbReference>
<dbReference type="PIRSF" id="PIRSF000906">
    <property type="entry name" value="FBPtase_Bacill"/>
    <property type="match status" value="1"/>
</dbReference>
<keyword evidence="1 4" id="KW-0378">Hydrolase</keyword>
<dbReference type="GO" id="GO:0006094">
    <property type="term" value="P:gluconeogenesis"/>
    <property type="evidence" value="ECO:0007669"/>
    <property type="project" value="InterPro"/>
</dbReference>
<dbReference type="EMBL" id="VSSQ01000128">
    <property type="protein sequence ID" value="MPL79608.1"/>
    <property type="molecule type" value="Genomic_DNA"/>
</dbReference>
<name>A0A644UKR3_9ZZZZ</name>
<dbReference type="InterPro" id="IPR009164">
    <property type="entry name" value="FBPtase_class3"/>
</dbReference>
<dbReference type="InterPro" id="IPR029052">
    <property type="entry name" value="Metallo-depent_PP-like"/>
</dbReference>
<evidence type="ECO:0000256" key="1">
    <source>
        <dbReference type="ARBA" id="ARBA00022801"/>
    </source>
</evidence>
<keyword evidence="3" id="KW-0119">Carbohydrate metabolism</keyword>
<reference evidence="4" key="1">
    <citation type="submission" date="2019-08" db="EMBL/GenBank/DDBJ databases">
        <authorList>
            <person name="Kucharzyk K."/>
            <person name="Murdoch R.W."/>
            <person name="Higgins S."/>
            <person name="Loffler F."/>
        </authorList>
    </citation>
    <scope>NUCLEOTIDE SEQUENCE</scope>
</reference>
<protein>
    <submittedName>
        <fullName evidence="4">Fructose-1,6-bisphosphatase class 3</fullName>
        <ecNumber evidence="4">3.1.3.11</ecNumber>
    </submittedName>
</protein>
<evidence type="ECO:0000256" key="3">
    <source>
        <dbReference type="ARBA" id="ARBA00023277"/>
    </source>
</evidence>
<keyword evidence="2" id="KW-0464">Manganese</keyword>
<dbReference type="Gene3D" id="3.60.21.10">
    <property type="match status" value="2"/>
</dbReference>
<dbReference type="EC" id="3.1.3.11" evidence="4"/>
<dbReference type="SUPFAM" id="SSF56300">
    <property type="entry name" value="Metallo-dependent phosphatases"/>
    <property type="match status" value="1"/>
</dbReference>
<accession>A0A644UKR3</accession>
<evidence type="ECO:0000256" key="2">
    <source>
        <dbReference type="ARBA" id="ARBA00023211"/>
    </source>
</evidence>
<proteinExistence type="inferred from homology"/>
<dbReference type="AlphaFoldDB" id="A0A644UKR3"/>
<organism evidence="4">
    <name type="scientific">bioreactor metagenome</name>
    <dbReference type="NCBI Taxonomy" id="1076179"/>
    <lineage>
        <taxon>unclassified sequences</taxon>
        <taxon>metagenomes</taxon>
        <taxon>ecological metagenomes</taxon>
    </lineage>
</organism>
<sequence>MNNSLSSEEIKFLQQLSKQFPTVQAASTEIINLEAIKLLPKGTEHYITDIHGEFNTFNHILSNASGSLRRKMDDVFGDSISDAEKRQLATIIYYPSEKISLLASQGKIDDNWYAVILNRLVSVAREVSNKYTRSKVRKAMPKEYAFIIDELLNEASVDKRNYYVSIIRSIIELKRANFFIESISMFIKRMLIDRLHVIGDIYDRGPQAVDVVELMKSHHSLDIQWGNHDIIWMGAACGNKLDIAEVIRLTSRYGSLDTIEDDYGINVMSLVTFAIAFYENDPAIPFIPKGTKPENYKDANVRLMTIIHKAIAVITFKLEGQLIKRNPCFNMEHRLLLDKIDYEKGTIIVEGEKYQLTDYYYPTIDPKDPYKLTPEEEYVMEKLQYSFLNSYKMQDHIAFLFSKGSIYSVYNNILMLHGCLPMKNEKEFREFNYKGRMIKGKELCDTLELTIRNVWQNRFSKTKKDNDGDYFWYLWCGACSPIFGKHRMATFERYVIDDKVPQKEILDPYFTYRNDEKFCEMILKEFGLDNKEARIVNGHIPVKVKKGESPILANGRLLVIDGGMSKAYQKETGIGGYTLIYSSKRMFLVEHEPFSSSHEAIENESDIISKNYPIEQRTSPILVKDTDIGKELQSQIDDLKKLILAFNSGLIKEKIV</sequence>
<evidence type="ECO:0000313" key="4">
    <source>
        <dbReference type="EMBL" id="MPL79608.1"/>
    </source>
</evidence>
<dbReference type="Pfam" id="PF06874">
    <property type="entry name" value="FBPase_2"/>
    <property type="match status" value="1"/>
</dbReference>